<dbReference type="InterPro" id="IPR025659">
    <property type="entry name" value="Tubby-like_C"/>
</dbReference>
<dbReference type="PANTHER" id="PTHR23248:SF63">
    <property type="entry name" value="PHOSPHOLIPID SCRAMBLASE"/>
    <property type="match status" value="1"/>
</dbReference>
<dbReference type="AlphaFoldDB" id="K1PVR7"/>
<keyword evidence="2" id="KW-0106">Calcium</keyword>
<evidence type="ECO:0000256" key="1">
    <source>
        <dbReference type="ARBA" id="ARBA00005350"/>
    </source>
</evidence>
<dbReference type="InterPro" id="IPR005552">
    <property type="entry name" value="Scramblase"/>
</dbReference>
<dbReference type="GO" id="GO:0005886">
    <property type="term" value="C:plasma membrane"/>
    <property type="evidence" value="ECO:0007669"/>
    <property type="project" value="TreeGrafter"/>
</dbReference>
<evidence type="ECO:0000256" key="2">
    <source>
        <dbReference type="RuleBase" id="RU363116"/>
    </source>
</evidence>
<protein>
    <recommendedName>
        <fullName evidence="2">Phospholipid scramblase</fullName>
    </recommendedName>
</protein>
<reference evidence="3" key="1">
    <citation type="journal article" date="2012" name="Nature">
        <title>The oyster genome reveals stress adaptation and complexity of shell formation.</title>
        <authorList>
            <person name="Zhang G."/>
            <person name="Fang X."/>
            <person name="Guo X."/>
            <person name="Li L."/>
            <person name="Luo R."/>
            <person name="Xu F."/>
            <person name="Yang P."/>
            <person name="Zhang L."/>
            <person name="Wang X."/>
            <person name="Qi H."/>
            <person name="Xiong Z."/>
            <person name="Que H."/>
            <person name="Xie Y."/>
            <person name="Holland P.W."/>
            <person name="Paps J."/>
            <person name="Zhu Y."/>
            <person name="Wu F."/>
            <person name="Chen Y."/>
            <person name="Wang J."/>
            <person name="Peng C."/>
            <person name="Meng J."/>
            <person name="Yang L."/>
            <person name="Liu J."/>
            <person name="Wen B."/>
            <person name="Zhang N."/>
            <person name="Huang Z."/>
            <person name="Zhu Q."/>
            <person name="Feng Y."/>
            <person name="Mount A."/>
            <person name="Hedgecock D."/>
            <person name="Xu Z."/>
            <person name="Liu Y."/>
            <person name="Domazet-Loso T."/>
            <person name="Du Y."/>
            <person name="Sun X."/>
            <person name="Zhang S."/>
            <person name="Liu B."/>
            <person name="Cheng P."/>
            <person name="Jiang X."/>
            <person name="Li J."/>
            <person name="Fan D."/>
            <person name="Wang W."/>
            <person name="Fu W."/>
            <person name="Wang T."/>
            <person name="Wang B."/>
            <person name="Zhang J."/>
            <person name="Peng Z."/>
            <person name="Li Y."/>
            <person name="Li N."/>
            <person name="Wang J."/>
            <person name="Chen M."/>
            <person name="He Y."/>
            <person name="Tan F."/>
            <person name="Song X."/>
            <person name="Zheng Q."/>
            <person name="Huang R."/>
            <person name="Yang H."/>
            <person name="Du X."/>
            <person name="Chen L."/>
            <person name="Yang M."/>
            <person name="Gaffney P.M."/>
            <person name="Wang S."/>
            <person name="Luo L."/>
            <person name="She Z."/>
            <person name="Ming Y."/>
            <person name="Huang W."/>
            <person name="Zhang S."/>
            <person name="Huang B."/>
            <person name="Zhang Y."/>
            <person name="Qu T."/>
            <person name="Ni P."/>
            <person name="Miao G."/>
            <person name="Wang J."/>
            <person name="Wang Q."/>
            <person name="Steinberg C.E."/>
            <person name="Wang H."/>
            <person name="Li N."/>
            <person name="Qian L."/>
            <person name="Zhang G."/>
            <person name="Li Y."/>
            <person name="Yang H."/>
            <person name="Liu X."/>
            <person name="Wang J."/>
            <person name="Yin Y."/>
            <person name="Wang J."/>
        </authorList>
    </citation>
    <scope>NUCLEOTIDE SEQUENCE [LARGE SCALE GENOMIC DNA]</scope>
    <source>
        <strain evidence="3">05x7-T-G4-1.051#20</strain>
    </source>
</reference>
<organism evidence="3">
    <name type="scientific">Magallana gigas</name>
    <name type="common">Pacific oyster</name>
    <name type="synonym">Crassostrea gigas</name>
    <dbReference type="NCBI Taxonomy" id="29159"/>
    <lineage>
        <taxon>Eukaryota</taxon>
        <taxon>Metazoa</taxon>
        <taxon>Spiralia</taxon>
        <taxon>Lophotrochozoa</taxon>
        <taxon>Mollusca</taxon>
        <taxon>Bivalvia</taxon>
        <taxon>Autobranchia</taxon>
        <taxon>Pteriomorphia</taxon>
        <taxon>Ostreida</taxon>
        <taxon>Ostreoidea</taxon>
        <taxon>Ostreidae</taxon>
        <taxon>Magallana</taxon>
    </lineage>
</organism>
<dbReference type="HOGENOM" id="CLU_053024_2_0_1"/>
<sequence length="281" mass="31638">MVQSTNVQSRTVHYDTVQKGTVQDQNCEMASQQPIQNQPNQGVEWMSAPQAVTGAPPGLEYLGALDQIIVKQRVELLEMLSGYETQNKYDVKNSMGQQCYFAQEESDCCSRQVCGPNRPYVIHITDNNGQEVMSVRHEFVCCTGCCWCATNSSCGYEVAIEAPVGNIIGYAKQHTSAWKPHIRVLDANRQEMFVLRGPCCWGCQNVYCTDDIEFSVTDQAEDKYLGRMFKRWAGCGRETFTDADTFGVTFPLDMPVPAKALLFGAVFLVDFMYFERAKHSY</sequence>
<dbReference type="Pfam" id="PF03803">
    <property type="entry name" value="Scramblase"/>
    <property type="match status" value="1"/>
</dbReference>
<keyword evidence="2" id="KW-0449">Lipoprotein</keyword>
<evidence type="ECO:0000313" key="3">
    <source>
        <dbReference type="EMBL" id="EKC20385.1"/>
    </source>
</evidence>
<keyword evidence="2" id="KW-0564">Palmitate</keyword>
<name>K1PVR7_MAGGI</name>
<dbReference type="PANTHER" id="PTHR23248">
    <property type="entry name" value="PHOSPHOLIPID SCRAMBLASE-RELATED"/>
    <property type="match status" value="1"/>
</dbReference>
<dbReference type="EMBL" id="JH816910">
    <property type="protein sequence ID" value="EKC20385.1"/>
    <property type="molecule type" value="Genomic_DNA"/>
</dbReference>
<dbReference type="SUPFAM" id="SSF54518">
    <property type="entry name" value="Tubby C-terminal domain-like"/>
    <property type="match status" value="1"/>
</dbReference>
<comment type="function">
    <text evidence="2">May mediate accelerated ATP-independent bidirectional transbilayer migration of phospholipids upon binding calcium ions that results in a loss of phospholipid asymmetry in the plasma membrane.</text>
</comment>
<gene>
    <name evidence="3" type="ORF">CGI_10006167</name>
</gene>
<accession>K1PVR7</accession>
<proteinExistence type="inferred from homology"/>
<comment type="similarity">
    <text evidence="1 2">Belongs to the phospholipid scramblase family.</text>
</comment>
<comment type="cofactor">
    <cofactor evidence="2">
        <name>Ca(2+)</name>
        <dbReference type="ChEBI" id="CHEBI:29108"/>
    </cofactor>
</comment>
<dbReference type="InParanoid" id="K1PVR7"/>
<dbReference type="GO" id="GO:0017128">
    <property type="term" value="F:phospholipid scramblase activity"/>
    <property type="evidence" value="ECO:0007669"/>
    <property type="project" value="InterPro"/>
</dbReference>